<dbReference type="GO" id="GO:0003700">
    <property type="term" value="F:DNA-binding transcription factor activity"/>
    <property type="evidence" value="ECO:0007669"/>
    <property type="project" value="InterPro"/>
</dbReference>
<dbReference type="InterPro" id="IPR001845">
    <property type="entry name" value="HTH_ArsR_DNA-bd_dom"/>
</dbReference>
<dbReference type="GO" id="GO:0004792">
    <property type="term" value="F:thiosulfate-cyanide sulfurtransferase activity"/>
    <property type="evidence" value="ECO:0007669"/>
    <property type="project" value="InterPro"/>
</dbReference>
<dbReference type="Pfam" id="PF01022">
    <property type="entry name" value="HTH_5"/>
    <property type="match status" value="1"/>
</dbReference>
<evidence type="ECO:0000259" key="2">
    <source>
        <dbReference type="PROSITE" id="PS50987"/>
    </source>
</evidence>
<name>A0A1M5ET83_STRHI</name>
<keyword evidence="4" id="KW-1185">Reference proteome</keyword>
<dbReference type="PANTHER" id="PTHR43031:SF1">
    <property type="entry name" value="PYRIDINE NUCLEOTIDE-DISULPHIDE OXIDOREDUCTASE"/>
    <property type="match status" value="1"/>
</dbReference>
<dbReference type="InterPro" id="IPR036873">
    <property type="entry name" value="Rhodanese-like_dom_sf"/>
</dbReference>
<dbReference type="InterPro" id="IPR011991">
    <property type="entry name" value="ArsR-like_HTH"/>
</dbReference>
<dbReference type="PROSITE" id="PS00380">
    <property type="entry name" value="RHODANESE_1"/>
    <property type="match status" value="1"/>
</dbReference>
<evidence type="ECO:0000313" key="3">
    <source>
        <dbReference type="EMBL" id="SHF82419.1"/>
    </source>
</evidence>
<sequence length="221" mass="24345">MGEFVEEPIYAQLARIGKAIASPVRLRLLDLLDQGECTVEQLAEEAGVSVKNTSAQLQQLRAANLVASRKEGTRVHYRLAAPGVSAFLGQLQDLAEERLADLRRAVADHLGDPTVMEPVTVEELQRRLDDPNLVVLDIRSADEYATGHVPGAISLPSTEIREKLDELPRGAKIVAYCQGPYCVASPKAVRLMRELGYDARPLAGGFTRWHRVGQRARREAE</sequence>
<evidence type="ECO:0000313" key="4">
    <source>
        <dbReference type="Proteomes" id="UP000184501"/>
    </source>
</evidence>
<dbReference type="InterPro" id="IPR001307">
    <property type="entry name" value="Thiosulphate_STrfase_CS"/>
</dbReference>
<dbReference type="AlphaFoldDB" id="A0A1M5ET83"/>
<reference evidence="3 4" key="1">
    <citation type="submission" date="2016-11" db="EMBL/GenBank/DDBJ databases">
        <authorList>
            <person name="Jaros S."/>
            <person name="Januszkiewicz K."/>
            <person name="Wedrychowicz H."/>
        </authorList>
    </citation>
    <scope>NUCLEOTIDE SEQUENCE [LARGE SCALE GENOMIC DNA]</scope>
    <source>
        <strain evidence="3 4">DSM 44523</strain>
    </source>
</reference>
<accession>A0A1M5ET83</accession>
<dbReference type="PRINTS" id="PR00778">
    <property type="entry name" value="HTHARSR"/>
</dbReference>
<dbReference type="EMBL" id="FQVN01000005">
    <property type="protein sequence ID" value="SHF82419.1"/>
    <property type="molecule type" value="Genomic_DNA"/>
</dbReference>
<dbReference type="SMART" id="SM00450">
    <property type="entry name" value="RHOD"/>
    <property type="match status" value="1"/>
</dbReference>
<dbReference type="SMART" id="SM00418">
    <property type="entry name" value="HTH_ARSR"/>
    <property type="match status" value="1"/>
</dbReference>
<dbReference type="Gene3D" id="1.10.10.10">
    <property type="entry name" value="Winged helix-like DNA-binding domain superfamily/Winged helix DNA-binding domain"/>
    <property type="match status" value="1"/>
</dbReference>
<gene>
    <name evidence="3" type="ORF">SAMN05444320_105125</name>
</gene>
<dbReference type="SUPFAM" id="SSF46785">
    <property type="entry name" value="Winged helix' DNA-binding domain"/>
    <property type="match status" value="1"/>
</dbReference>
<proteinExistence type="predicted"/>
<dbReference type="CDD" id="cd00090">
    <property type="entry name" value="HTH_ARSR"/>
    <property type="match status" value="1"/>
</dbReference>
<feature type="domain" description="HTH arsR-type" evidence="2">
    <location>
        <begin position="5"/>
        <end position="99"/>
    </location>
</feature>
<evidence type="ECO:0000259" key="1">
    <source>
        <dbReference type="PROSITE" id="PS50206"/>
    </source>
</evidence>
<dbReference type="RefSeq" id="WP_073484148.1">
    <property type="nucleotide sequence ID" value="NZ_FQVN01000005.1"/>
</dbReference>
<dbReference type="PROSITE" id="PS50987">
    <property type="entry name" value="HTH_ARSR_2"/>
    <property type="match status" value="1"/>
</dbReference>
<dbReference type="STRING" id="2017.SAMN05444320_105125"/>
<organism evidence="3 4">
    <name type="scientific">Streptoalloteichus hindustanus</name>
    <dbReference type="NCBI Taxonomy" id="2017"/>
    <lineage>
        <taxon>Bacteria</taxon>
        <taxon>Bacillati</taxon>
        <taxon>Actinomycetota</taxon>
        <taxon>Actinomycetes</taxon>
        <taxon>Pseudonocardiales</taxon>
        <taxon>Pseudonocardiaceae</taxon>
        <taxon>Streptoalloteichus</taxon>
    </lineage>
</organism>
<dbReference type="Gene3D" id="3.40.250.10">
    <property type="entry name" value="Rhodanese-like domain"/>
    <property type="match status" value="1"/>
</dbReference>
<dbReference type="Pfam" id="PF00581">
    <property type="entry name" value="Rhodanese"/>
    <property type="match status" value="1"/>
</dbReference>
<dbReference type="InterPro" id="IPR036388">
    <property type="entry name" value="WH-like_DNA-bd_sf"/>
</dbReference>
<dbReference type="SUPFAM" id="SSF52821">
    <property type="entry name" value="Rhodanese/Cell cycle control phosphatase"/>
    <property type="match status" value="1"/>
</dbReference>
<dbReference type="PANTHER" id="PTHR43031">
    <property type="entry name" value="FAD-DEPENDENT OXIDOREDUCTASE"/>
    <property type="match status" value="1"/>
</dbReference>
<dbReference type="InterPro" id="IPR050229">
    <property type="entry name" value="GlpE_sulfurtransferase"/>
</dbReference>
<dbReference type="Proteomes" id="UP000184501">
    <property type="component" value="Unassembled WGS sequence"/>
</dbReference>
<dbReference type="InterPro" id="IPR036390">
    <property type="entry name" value="WH_DNA-bd_sf"/>
</dbReference>
<protein>
    <submittedName>
        <fullName evidence="3">Transcriptional regulator, ArsR family</fullName>
    </submittedName>
</protein>
<feature type="domain" description="Rhodanese" evidence="1">
    <location>
        <begin position="129"/>
        <end position="218"/>
    </location>
</feature>
<dbReference type="PROSITE" id="PS50206">
    <property type="entry name" value="RHODANESE_3"/>
    <property type="match status" value="1"/>
</dbReference>
<dbReference type="OrthoDB" id="9800872at2"/>
<dbReference type="InterPro" id="IPR001763">
    <property type="entry name" value="Rhodanese-like_dom"/>
</dbReference>
<dbReference type="NCBIfam" id="NF033788">
    <property type="entry name" value="HTH_metalloreg"/>
    <property type="match status" value="1"/>
</dbReference>